<dbReference type="InterPro" id="IPR023155">
    <property type="entry name" value="Cyt_c-552/4"/>
</dbReference>
<dbReference type="Proteomes" id="UP000265882">
    <property type="component" value="Unassembled WGS sequence"/>
</dbReference>
<keyword evidence="3" id="KW-1133">Transmembrane helix</keyword>
<reference evidence="5 6" key="1">
    <citation type="journal article" date="2017" name="ISME J.">
        <title>Energy and carbon metabolisms in a deep terrestrial subsurface fluid microbial community.</title>
        <authorList>
            <person name="Momper L."/>
            <person name="Jungbluth S.P."/>
            <person name="Lee M.D."/>
            <person name="Amend J.P."/>
        </authorList>
    </citation>
    <scope>NUCLEOTIDE SEQUENCE [LARGE SCALE GENOMIC DNA]</scope>
    <source>
        <strain evidence="5">SURF_5</strain>
    </source>
</reference>
<organism evidence="5 6">
    <name type="scientific">Abyssobacteria bacterium (strain SURF_5)</name>
    <dbReference type="NCBI Taxonomy" id="2093360"/>
    <lineage>
        <taxon>Bacteria</taxon>
        <taxon>Pseudomonadati</taxon>
        <taxon>Candidatus Hydrogenedentota</taxon>
        <taxon>Candidatus Abyssobacteria</taxon>
    </lineage>
</organism>
<dbReference type="InterPro" id="IPR036280">
    <property type="entry name" value="Multihaem_cyt_sf"/>
</dbReference>
<feature type="transmembrane region" description="Helical" evidence="3">
    <location>
        <begin position="37"/>
        <end position="59"/>
    </location>
</feature>
<evidence type="ECO:0000256" key="2">
    <source>
        <dbReference type="SAM" id="MobiDB-lite"/>
    </source>
</evidence>
<dbReference type="AlphaFoldDB" id="A0A3A4NMT2"/>
<keyword evidence="1" id="KW-0732">Signal</keyword>
<dbReference type="InterPro" id="IPR051829">
    <property type="entry name" value="Multiheme_Cytochr_ET"/>
</dbReference>
<gene>
    <name evidence="5" type="ORF">C4520_18485</name>
</gene>
<evidence type="ECO:0000256" key="1">
    <source>
        <dbReference type="ARBA" id="ARBA00022729"/>
    </source>
</evidence>
<evidence type="ECO:0000313" key="5">
    <source>
        <dbReference type="EMBL" id="RJP16621.1"/>
    </source>
</evidence>
<keyword evidence="3" id="KW-0472">Membrane</keyword>
<evidence type="ECO:0000256" key="3">
    <source>
        <dbReference type="SAM" id="Phobius"/>
    </source>
</evidence>
<dbReference type="SUPFAM" id="SSF48695">
    <property type="entry name" value="Multiheme cytochromes"/>
    <property type="match status" value="2"/>
</dbReference>
<dbReference type="PANTHER" id="PTHR35038">
    <property type="entry name" value="DISSIMILATORY SULFITE REDUCTASE SIRA"/>
    <property type="match status" value="1"/>
</dbReference>
<name>A0A3A4NMT2_ABYX5</name>
<feature type="region of interest" description="Disordered" evidence="2">
    <location>
        <begin position="587"/>
        <end position="608"/>
    </location>
</feature>
<feature type="compositionally biased region" description="Basic and acidic residues" evidence="2">
    <location>
        <begin position="592"/>
        <end position="608"/>
    </location>
</feature>
<protein>
    <recommendedName>
        <fullName evidence="4">Cytochrome c-552/4 domain-containing protein</fullName>
    </recommendedName>
</protein>
<keyword evidence="3" id="KW-0812">Transmembrane</keyword>
<sequence>MFPVRPGIHEFASASVRIQERIPALVRAISMALREKAFRVVQFPLLFAVFFLFSSVAGAEQKEAQLRGRGCLGCHEGIESINSRMASEWGADRRCEVCHYGNPAGATKLEAHADLIANPADFRVIERTCGKCHSDYGEIVQVTLNGVDNHVGRVLCSVMATAAGEIAGTRYLWNEQNTRDAVYAVRDVSDLDQAQPPGAVQRLRELPPASHSDADHLLRSSCLRCHLWTEDKQNPDIFRSAGCAACHVLYDKSGLSQTGDPTIPKDEPGHPIRHQITTAIPTAQCLMCHNDGGSRIGLSYTGLSVTDSALERKPPGPTEETSYGAYLVHVPPDVHFSRGMDCIDCHDTIDMHGDGNLYSRQEFQVGIRCETCHGTAEKPPGFRTERGDLLKNVDIENGKPYMLTKIHMERLSIPVVSSTSEFSWLPDIWHKGHQRLECYACHSTAAPQCYTCHLIRDDSRTSPVDWAQGIGEKQAAEQLPGAWSGRKLLQEWFDPALGVNSRGRVSPFIPGGQSTVSHLGPDGSLKTLKKTFSTAAGLYGFSMNPVQPHTTSSKARPCYSCHSSQKALGLGTEGLLDLKRFGLPVTFPPDKMGNEDGTRIQDSPHEGVRPFSGEELRKIYRTGFCVSCHSEPIERATPANLPDSMKEADELHQKLIELLVTPKEE</sequence>
<dbReference type="PANTHER" id="PTHR35038:SF8">
    <property type="entry name" value="C-TYPE POLYHEME CYTOCHROME OMCC"/>
    <property type="match status" value="1"/>
</dbReference>
<dbReference type="GO" id="GO:0016491">
    <property type="term" value="F:oxidoreductase activity"/>
    <property type="evidence" value="ECO:0007669"/>
    <property type="project" value="TreeGrafter"/>
</dbReference>
<proteinExistence type="predicted"/>
<comment type="caution">
    <text evidence="5">The sequence shown here is derived from an EMBL/GenBank/DDBJ whole genome shotgun (WGS) entry which is preliminary data.</text>
</comment>
<feature type="domain" description="Cytochrome c-552/4" evidence="4">
    <location>
        <begin position="334"/>
        <end position="374"/>
    </location>
</feature>
<evidence type="ECO:0000259" key="4">
    <source>
        <dbReference type="Pfam" id="PF13435"/>
    </source>
</evidence>
<dbReference type="EMBL" id="QZKU01000127">
    <property type="protein sequence ID" value="RJP16621.1"/>
    <property type="molecule type" value="Genomic_DNA"/>
</dbReference>
<dbReference type="Pfam" id="PF13435">
    <property type="entry name" value="Cytochrome_C554"/>
    <property type="match status" value="1"/>
</dbReference>
<accession>A0A3A4NMT2</accession>
<evidence type="ECO:0000313" key="6">
    <source>
        <dbReference type="Proteomes" id="UP000265882"/>
    </source>
</evidence>